<dbReference type="InterPro" id="IPR014346">
    <property type="entry name" value="Prenyl_protease-related"/>
</dbReference>
<name>F0JCC6_9BACT</name>
<dbReference type="AlphaFoldDB" id="F0JCC6"/>
<dbReference type="KEGG" id="ddn:DND132_1212"/>
<organism evidence="3 4">
    <name type="scientific">Pseudodesulfovibrio mercurii</name>
    <dbReference type="NCBI Taxonomy" id="641491"/>
    <lineage>
        <taxon>Bacteria</taxon>
        <taxon>Pseudomonadati</taxon>
        <taxon>Thermodesulfobacteriota</taxon>
        <taxon>Desulfovibrionia</taxon>
        <taxon>Desulfovibrionales</taxon>
        <taxon>Desulfovibrionaceae</taxon>
    </lineage>
</organism>
<gene>
    <name evidence="3" type="ORF">DND132_1212</name>
</gene>
<accession>F0JCC6</accession>
<dbReference type="InterPro" id="IPR003675">
    <property type="entry name" value="Rce1/LyrA-like_dom"/>
</dbReference>
<dbReference type="Pfam" id="PF02517">
    <property type="entry name" value="Rce1-like"/>
    <property type="match status" value="1"/>
</dbReference>
<feature type="transmembrane region" description="Helical" evidence="1">
    <location>
        <begin position="77"/>
        <end position="96"/>
    </location>
</feature>
<dbReference type="OrthoDB" id="9787923at2"/>
<dbReference type="GO" id="GO:0006508">
    <property type="term" value="P:proteolysis"/>
    <property type="evidence" value="ECO:0007669"/>
    <property type="project" value="UniProtKB-KW"/>
</dbReference>
<keyword evidence="3" id="KW-0378">Hydrolase</keyword>
<evidence type="ECO:0000313" key="4">
    <source>
        <dbReference type="Proteomes" id="UP000007845"/>
    </source>
</evidence>
<protein>
    <submittedName>
        <fullName evidence="3">CAAX prenyl protease-related protein</fullName>
    </submittedName>
</protein>
<evidence type="ECO:0000256" key="1">
    <source>
        <dbReference type="SAM" id="Phobius"/>
    </source>
</evidence>
<feature type="transmembrane region" description="Helical" evidence="1">
    <location>
        <begin position="147"/>
        <end position="168"/>
    </location>
</feature>
<keyword evidence="1" id="KW-0472">Membrane</keyword>
<keyword evidence="4" id="KW-1185">Reference proteome</keyword>
<dbReference type="EMBL" id="CP003220">
    <property type="protein sequence ID" value="EGB14424.1"/>
    <property type="molecule type" value="Genomic_DNA"/>
</dbReference>
<reference evidence="3 4" key="1">
    <citation type="journal article" date="2011" name="J. Bacteriol.">
        <title>Genome sequence of the mercury-methylating strain Desulfovibrio desulfuricans ND132.</title>
        <authorList>
            <person name="Brown S.D."/>
            <person name="Gilmour C.C."/>
            <person name="Kucken A.M."/>
            <person name="Wall J.D."/>
            <person name="Elias D.A."/>
            <person name="Brandt C.C."/>
            <person name="Podar M."/>
            <person name="Chertkov O."/>
            <person name="Held B."/>
            <person name="Bruce D.C."/>
            <person name="Detter J.C."/>
            <person name="Tapia R."/>
            <person name="Han C.S."/>
            <person name="Goodwin L.A."/>
            <person name="Cheng J.F."/>
            <person name="Pitluck S."/>
            <person name="Woyke T."/>
            <person name="Mikhailova N."/>
            <person name="Ivanova N.N."/>
            <person name="Han J."/>
            <person name="Lucas S."/>
            <person name="Lapidus A.L."/>
            <person name="Land M.L."/>
            <person name="Hauser L.J."/>
            <person name="Palumbo A.V."/>
        </authorList>
    </citation>
    <scope>NUCLEOTIDE SEQUENCE [LARGE SCALE GENOMIC DNA]</scope>
    <source>
        <strain evidence="3 4">ND132</strain>
    </source>
</reference>
<dbReference type="HOGENOM" id="CLU_078735_0_0_7"/>
<dbReference type="GO" id="GO:0080120">
    <property type="term" value="P:CAAX-box protein maturation"/>
    <property type="evidence" value="ECO:0007669"/>
    <property type="project" value="UniProtKB-ARBA"/>
</dbReference>
<sequence length="222" mass="24613">MTPLLARILPFCLYMAFVAVPEIGTRSGLFEVSAHTAAALYPVKIGLVGLALVLLWKRYDELSWADLGRMKDTTLSLVFGAVLFVLWINLDMPFAVTGDPQGFDPSGFGGLRLPMIAVRLFGAAIIVPIMEELFWRSFLARYLVDKNFTAVRHGTFTVFTFTATAILFGLEHNLWLAGILAGVAYNYIYMRTGSVVQCILSHGVTNLLLGVYVIATGHWLFW</sequence>
<feature type="transmembrane region" description="Helical" evidence="1">
    <location>
        <begin position="202"/>
        <end position="221"/>
    </location>
</feature>
<dbReference type="STRING" id="641491.DND132_1212"/>
<feature type="transmembrane region" description="Helical" evidence="1">
    <location>
        <begin position="174"/>
        <end position="190"/>
    </location>
</feature>
<feature type="transmembrane region" description="Helical" evidence="1">
    <location>
        <begin position="37"/>
        <end position="56"/>
    </location>
</feature>
<proteinExistence type="predicted"/>
<keyword evidence="3" id="KW-0645">Protease</keyword>
<dbReference type="Proteomes" id="UP000007845">
    <property type="component" value="Chromosome"/>
</dbReference>
<dbReference type="eggNOG" id="COG1266">
    <property type="taxonomic scope" value="Bacteria"/>
</dbReference>
<feature type="domain" description="CAAX prenyl protease 2/Lysostaphin resistance protein A-like" evidence="2">
    <location>
        <begin position="117"/>
        <end position="208"/>
    </location>
</feature>
<feature type="transmembrane region" description="Helical" evidence="1">
    <location>
        <begin position="116"/>
        <end position="135"/>
    </location>
</feature>
<dbReference type="GO" id="GO:0004175">
    <property type="term" value="F:endopeptidase activity"/>
    <property type="evidence" value="ECO:0007669"/>
    <property type="project" value="UniProtKB-ARBA"/>
</dbReference>
<keyword evidence="1" id="KW-0812">Transmembrane</keyword>
<evidence type="ECO:0000259" key="2">
    <source>
        <dbReference type="Pfam" id="PF02517"/>
    </source>
</evidence>
<evidence type="ECO:0000313" key="3">
    <source>
        <dbReference type="EMBL" id="EGB14424.1"/>
    </source>
</evidence>
<keyword evidence="1" id="KW-1133">Transmembrane helix</keyword>
<dbReference type="RefSeq" id="WP_014321852.1">
    <property type="nucleotide sequence ID" value="NC_016803.1"/>
</dbReference>
<dbReference type="NCBIfam" id="TIGR03008">
    <property type="entry name" value="pepcterm_CAAX"/>
    <property type="match status" value="1"/>
</dbReference>